<keyword evidence="1" id="KW-0436">Ligase</keyword>
<sequence length="628" mass="74261">MHSQFTEETSSVLSKSSGTTSQVRLKLYNNFTKTKVDFIPLDGNVIRWFSRGPSVSDTFSTSYIRYFMSIDVIHRILSDYFNYDVIFGMNLTDINDKIIREVRERSTNRIETLATYQTATSSPFDKGDRLPTVSKTTKYDTKNQLHHTRQFIERLLVAMERFNILQPSIDKMLDRFCTSILPQKHHCIKKLILETTSMERILLAGDYPNLTSLELFGFEEEIVFRYFTDDSSFRHIFKHQITELILHNNDEDTNKKPWSTYITNVYESIIVLFENLKYLTIVPSSVYNYPPFSMYDNRDLANCLSSTLAVLRINVCFFADCLSLLNGHLKQLTTFIVEIMYIDWPVWSSSMDELCHLKHFSLTCYDSNYQYDRRIVPLLSRMTHLEKLTLYLRFHGRTLFVDGTDLHNDILVHMAQLRCFIFYISTKPGFYHFTHDISNEDIQQTFNNMNYRSTACFVDRFTKNRPVCHVYSLPFIFTHLGNISNRFPNMIFDTVTHLYAYDTIPMEHEFFMQISRNFPKLKCFSMKNDNSQTRNCDQWNSYPIIEYSHLISLDIMNVNTDYVEQFLLQTKTHLPCLTELKVNYNQLATVTMNFTRDETRHNCSKVKRLILKESKVFSKDYYRYFPSL</sequence>
<keyword evidence="3" id="KW-0067">ATP-binding</keyword>
<comment type="caution">
    <text evidence="5">The sequence shown here is derived from an EMBL/GenBank/DDBJ whole genome shotgun (WGS) entry which is preliminary data.</text>
</comment>
<dbReference type="GO" id="GO:0005737">
    <property type="term" value="C:cytoplasm"/>
    <property type="evidence" value="ECO:0007669"/>
    <property type="project" value="TreeGrafter"/>
</dbReference>
<name>A0A818VRR8_9BILA</name>
<dbReference type="AlphaFoldDB" id="A0A818VRR8"/>
<dbReference type="GO" id="GO:0005524">
    <property type="term" value="F:ATP binding"/>
    <property type="evidence" value="ECO:0007669"/>
    <property type="project" value="UniProtKB-KW"/>
</dbReference>
<evidence type="ECO:0000256" key="2">
    <source>
        <dbReference type="ARBA" id="ARBA00022741"/>
    </source>
</evidence>
<dbReference type="InterPro" id="IPR032678">
    <property type="entry name" value="tRNA-synt_1_cat_dom"/>
</dbReference>
<feature type="domain" description="tRNA synthetases class I catalytic" evidence="4">
    <location>
        <begin position="40"/>
        <end position="162"/>
    </location>
</feature>
<dbReference type="EMBL" id="CAJOBD010000752">
    <property type="protein sequence ID" value="CAF3714915.1"/>
    <property type="molecule type" value="Genomic_DNA"/>
</dbReference>
<dbReference type="GO" id="GO:0006423">
    <property type="term" value="P:cysteinyl-tRNA aminoacylation"/>
    <property type="evidence" value="ECO:0007669"/>
    <property type="project" value="TreeGrafter"/>
</dbReference>
<organism evidence="5 6">
    <name type="scientific">Rotaria sordida</name>
    <dbReference type="NCBI Taxonomy" id="392033"/>
    <lineage>
        <taxon>Eukaryota</taxon>
        <taxon>Metazoa</taxon>
        <taxon>Spiralia</taxon>
        <taxon>Gnathifera</taxon>
        <taxon>Rotifera</taxon>
        <taxon>Eurotatoria</taxon>
        <taxon>Bdelloidea</taxon>
        <taxon>Philodinida</taxon>
        <taxon>Philodinidae</taxon>
        <taxon>Rotaria</taxon>
    </lineage>
</organism>
<proteinExistence type="predicted"/>
<evidence type="ECO:0000256" key="3">
    <source>
        <dbReference type="ARBA" id="ARBA00022840"/>
    </source>
</evidence>
<accession>A0A818VRR8</accession>
<dbReference type="InterPro" id="IPR024909">
    <property type="entry name" value="Cys-tRNA/MSH_ligase"/>
</dbReference>
<dbReference type="PANTHER" id="PTHR10890">
    <property type="entry name" value="CYSTEINYL-TRNA SYNTHETASE"/>
    <property type="match status" value="1"/>
</dbReference>
<dbReference type="SUPFAM" id="SSF52047">
    <property type="entry name" value="RNI-like"/>
    <property type="match status" value="1"/>
</dbReference>
<evidence type="ECO:0000259" key="4">
    <source>
        <dbReference type="Pfam" id="PF01406"/>
    </source>
</evidence>
<reference evidence="5" key="1">
    <citation type="submission" date="2021-02" db="EMBL/GenBank/DDBJ databases">
        <authorList>
            <person name="Nowell W R."/>
        </authorList>
    </citation>
    <scope>NUCLEOTIDE SEQUENCE</scope>
</reference>
<dbReference type="PANTHER" id="PTHR10890:SF3">
    <property type="entry name" value="CYSTEINE--TRNA LIGASE, CYTOPLASMIC"/>
    <property type="match status" value="1"/>
</dbReference>
<protein>
    <recommendedName>
        <fullName evidence="4">tRNA synthetases class I catalytic domain-containing protein</fullName>
    </recommendedName>
</protein>
<keyword evidence="2" id="KW-0547">Nucleotide-binding</keyword>
<dbReference type="Gene3D" id="3.40.50.620">
    <property type="entry name" value="HUPs"/>
    <property type="match status" value="1"/>
</dbReference>
<dbReference type="Proteomes" id="UP000663836">
    <property type="component" value="Unassembled WGS sequence"/>
</dbReference>
<dbReference type="SUPFAM" id="SSF52374">
    <property type="entry name" value="Nucleotidylyl transferase"/>
    <property type="match status" value="1"/>
</dbReference>
<evidence type="ECO:0000256" key="1">
    <source>
        <dbReference type="ARBA" id="ARBA00022598"/>
    </source>
</evidence>
<evidence type="ECO:0000313" key="6">
    <source>
        <dbReference type="Proteomes" id="UP000663836"/>
    </source>
</evidence>
<dbReference type="Pfam" id="PF01406">
    <property type="entry name" value="tRNA-synt_1e"/>
    <property type="match status" value="1"/>
</dbReference>
<evidence type="ECO:0000313" key="5">
    <source>
        <dbReference type="EMBL" id="CAF3714915.1"/>
    </source>
</evidence>
<gene>
    <name evidence="5" type="ORF">JBS370_LOCUS10408</name>
</gene>
<dbReference type="GO" id="GO:0004817">
    <property type="term" value="F:cysteine-tRNA ligase activity"/>
    <property type="evidence" value="ECO:0007669"/>
    <property type="project" value="TreeGrafter"/>
</dbReference>
<dbReference type="InterPro" id="IPR014729">
    <property type="entry name" value="Rossmann-like_a/b/a_fold"/>
</dbReference>